<dbReference type="RefSeq" id="WP_163734604.1">
    <property type="nucleotide sequence ID" value="NZ_JAAGOA010000004.1"/>
</dbReference>
<dbReference type="InterPro" id="IPR051675">
    <property type="entry name" value="Endo/Exo/Phosphatase_dom_1"/>
</dbReference>
<dbReference type="Gene3D" id="1.10.150.320">
    <property type="entry name" value="Photosystem II 12 kDa extrinsic protein"/>
    <property type="match status" value="1"/>
</dbReference>
<dbReference type="PANTHER" id="PTHR21180:SF32">
    <property type="entry name" value="ENDONUCLEASE_EXONUCLEASE_PHOSPHATASE FAMILY DOMAIN-CONTAINING PROTEIN 1"/>
    <property type="match status" value="1"/>
</dbReference>
<dbReference type="Pfam" id="PF10531">
    <property type="entry name" value="SLBB"/>
    <property type="match status" value="1"/>
</dbReference>
<keyword evidence="2" id="KW-0472">Membrane</keyword>
<dbReference type="Proteomes" id="UP000475214">
    <property type="component" value="Unassembled WGS sequence"/>
</dbReference>
<reference evidence="4 5" key="1">
    <citation type="submission" date="2020-02" db="EMBL/GenBank/DDBJ databases">
        <authorList>
            <person name="Li X.-J."/>
            <person name="Han X.-M."/>
        </authorList>
    </citation>
    <scope>NUCLEOTIDE SEQUENCE [LARGE SCALE GENOMIC DNA]</scope>
    <source>
        <strain evidence="4 5">CCTCC AB 2017055</strain>
    </source>
</reference>
<feature type="region of interest" description="Disordered" evidence="1">
    <location>
        <begin position="292"/>
        <end position="319"/>
    </location>
</feature>
<proteinExistence type="predicted"/>
<protein>
    <submittedName>
        <fullName evidence="4">ComEA family DNA-binding protein</fullName>
    </submittedName>
</protein>
<feature type="region of interest" description="Disordered" evidence="1">
    <location>
        <begin position="25"/>
        <end position="101"/>
    </location>
</feature>
<evidence type="ECO:0000256" key="2">
    <source>
        <dbReference type="SAM" id="Phobius"/>
    </source>
</evidence>
<dbReference type="PANTHER" id="PTHR21180">
    <property type="entry name" value="ENDONUCLEASE/EXONUCLEASE/PHOSPHATASE FAMILY DOMAIN-CONTAINING PROTEIN 1"/>
    <property type="match status" value="1"/>
</dbReference>
<feature type="compositionally biased region" description="Acidic residues" evidence="1">
    <location>
        <begin position="73"/>
        <end position="88"/>
    </location>
</feature>
<dbReference type="GO" id="GO:0015627">
    <property type="term" value="C:type II protein secretion system complex"/>
    <property type="evidence" value="ECO:0007669"/>
    <property type="project" value="TreeGrafter"/>
</dbReference>
<dbReference type="GO" id="GO:0003677">
    <property type="term" value="F:DNA binding"/>
    <property type="evidence" value="ECO:0007669"/>
    <property type="project" value="UniProtKB-KW"/>
</dbReference>
<feature type="region of interest" description="Disordered" evidence="1">
    <location>
        <begin position="169"/>
        <end position="228"/>
    </location>
</feature>
<evidence type="ECO:0000256" key="1">
    <source>
        <dbReference type="SAM" id="MobiDB-lite"/>
    </source>
</evidence>
<keyword evidence="2" id="KW-1133">Transmembrane helix</keyword>
<feature type="domain" description="Helix-hairpin-helix DNA-binding motif class 1" evidence="3">
    <location>
        <begin position="329"/>
        <end position="348"/>
    </location>
</feature>
<dbReference type="AlphaFoldDB" id="A0A6L9S5T6"/>
<evidence type="ECO:0000259" key="3">
    <source>
        <dbReference type="SMART" id="SM00278"/>
    </source>
</evidence>
<keyword evidence="4" id="KW-0238">DNA-binding</keyword>
<dbReference type="SMART" id="SM00278">
    <property type="entry name" value="HhH1"/>
    <property type="match status" value="2"/>
</dbReference>
<keyword evidence="2" id="KW-0812">Transmembrane</keyword>
<gene>
    <name evidence="4" type="ORF">G1H10_06740</name>
</gene>
<organism evidence="4 5">
    <name type="scientific">Phytoactinopolyspora halotolerans</name>
    <dbReference type="NCBI Taxonomy" id="1981512"/>
    <lineage>
        <taxon>Bacteria</taxon>
        <taxon>Bacillati</taxon>
        <taxon>Actinomycetota</taxon>
        <taxon>Actinomycetes</taxon>
        <taxon>Jiangellales</taxon>
        <taxon>Jiangellaceae</taxon>
        <taxon>Phytoactinopolyspora</taxon>
    </lineage>
</organism>
<feature type="compositionally biased region" description="Low complexity" evidence="1">
    <location>
        <begin position="27"/>
        <end position="38"/>
    </location>
</feature>
<dbReference type="Pfam" id="PF12836">
    <property type="entry name" value="HHH_3"/>
    <property type="match status" value="1"/>
</dbReference>
<dbReference type="InterPro" id="IPR003583">
    <property type="entry name" value="Hlx-hairpin-Hlx_DNA-bd_motif"/>
</dbReference>
<sequence>MSLPVRRRSADEYLTHVVRERLAHLGSAPATEAAEASAMLPRQGKPLLRDSDRPIGGWVPRVPDRARAWSEAAEQDEGEREGDPEPEEGGDRRVSGGETSAAVADRTPLVVRSAWDSLSSRLARFQVEFGRGQVLVVIIVVAVGLAIAAVVYGLGRPTVQPVDAELAPSHQQAEDGLEDNGGSEPDGRALDGHDGIGLATEADGPPAEGDHEASAGGGQADGAAGSAPGRDTLVVHVAGKVADPGVVTLPAGSRVVDAIEAAGGADDGVDLTPLNLARVLSDGEQVLVGVDPPPGGEAAGSGLVGDRLGPDGSAPEQPGPISLNTATAEQLQELPGIGPALSQRIIDWREQNGRFSSAEELLEVSGIGPSTFEDIAPLVAP</sequence>
<feature type="transmembrane region" description="Helical" evidence="2">
    <location>
        <begin position="134"/>
        <end position="155"/>
    </location>
</feature>
<dbReference type="InterPro" id="IPR004509">
    <property type="entry name" value="Competence_ComEA_HhH"/>
</dbReference>
<evidence type="ECO:0000313" key="4">
    <source>
        <dbReference type="EMBL" id="NED99861.1"/>
    </source>
</evidence>
<accession>A0A6L9S5T6</accession>
<dbReference type="GO" id="GO:0015628">
    <property type="term" value="P:protein secretion by the type II secretion system"/>
    <property type="evidence" value="ECO:0007669"/>
    <property type="project" value="TreeGrafter"/>
</dbReference>
<dbReference type="Gene3D" id="3.10.560.10">
    <property type="entry name" value="Outer membrane lipoprotein wza domain like"/>
    <property type="match status" value="1"/>
</dbReference>
<comment type="caution">
    <text evidence="4">The sequence shown here is derived from an EMBL/GenBank/DDBJ whole genome shotgun (WGS) entry which is preliminary data.</text>
</comment>
<dbReference type="SUPFAM" id="SSF47781">
    <property type="entry name" value="RuvA domain 2-like"/>
    <property type="match status" value="1"/>
</dbReference>
<feature type="domain" description="Helix-hairpin-helix DNA-binding motif class 1" evidence="3">
    <location>
        <begin position="359"/>
        <end position="378"/>
    </location>
</feature>
<dbReference type="InterPro" id="IPR019554">
    <property type="entry name" value="Soluble_ligand-bd"/>
</dbReference>
<feature type="compositionally biased region" description="Basic and acidic residues" evidence="1">
    <location>
        <begin position="185"/>
        <end position="194"/>
    </location>
</feature>
<dbReference type="EMBL" id="JAAGOA010000004">
    <property type="protein sequence ID" value="NED99861.1"/>
    <property type="molecule type" value="Genomic_DNA"/>
</dbReference>
<name>A0A6L9S5T6_9ACTN</name>
<keyword evidence="5" id="KW-1185">Reference proteome</keyword>
<dbReference type="InterPro" id="IPR010994">
    <property type="entry name" value="RuvA_2-like"/>
</dbReference>
<dbReference type="GO" id="GO:0006281">
    <property type="term" value="P:DNA repair"/>
    <property type="evidence" value="ECO:0007669"/>
    <property type="project" value="InterPro"/>
</dbReference>
<evidence type="ECO:0000313" key="5">
    <source>
        <dbReference type="Proteomes" id="UP000475214"/>
    </source>
</evidence>
<dbReference type="NCBIfam" id="TIGR00426">
    <property type="entry name" value="competence protein ComEA helix-hairpin-helix repeat region"/>
    <property type="match status" value="1"/>
</dbReference>